<keyword evidence="2" id="KW-1185">Reference proteome</keyword>
<protein>
    <submittedName>
        <fullName evidence="1">Uncharacterized protein family (UPF0180)</fullName>
    </submittedName>
</protein>
<sequence length="88" mass="10049">MNEKKVVVENTLTPYIDFLKDSGYDVYTLYKNENINNIKSPDYKAIIVSGLDVLSTTDASYDNPPVPILEAKGRTPEEIYNLLESRYK</sequence>
<evidence type="ECO:0000313" key="2">
    <source>
        <dbReference type="Proteomes" id="UP000184389"/>
    </source>
</evidence>
<dbReference type="InterPro" id="IPR005370">
    <property type="entry name" value="UPF0180"/>
</dbReference>
<dbReference type="AlphaFoldDB" id="A0A1M5WRQ1"/>
<gene>
    <name evidence="1" type="ORF">SAMN02745180_01351</name>
</gene>
<dbReference type="EMBL" id="FQXR01000005">
    <property type="protein sequence ID" value="SHH89703.1"/>
    <property type="molecule type" value="Genomic_DNA"/>
</dbReference>
<name>A0A1M5WRQ1_9FIRM</name>
<dbReference type="Proteomes" id="UP000184389">
    <property type="component" value="Unassembled WGS sequence"/>
</dbReference>
<dbReference type="STRING" id="1123281.SAMN02745180_01351"/>
<evidence type="ECO:0000313" key="1">
    <source>
        <dbReference type="EMBL" id="SHH89703.1"/>
    </source>
</evidence>
<proteinExistence type="predicted"/>
<dbReference type="RefSeq" id="WP_072744025.1">
    <property type="nucleotide sequence ID" value="NZ_FQXR01000005.1"/>
</dbReference>
<dbReference type="Pfam" id="PF03698">
    <property type="entry name" value="UPF0180"/>
    <property type="match status" value="1"/>
</dbReference>
<reference evidence="1 2" key="1">
    <citation type="submission" date="2016-11" db="EMBL/GenBank/DDBJ databases">
        <authorList>
            <person name="Jaros S."/>
            <person name="Januszkiewicz K."/>
            <person name="Wedrychowicz H."/>
        </authorList>
    </citation>
    <scope>NUCLEOTIDE SEQUENCE [LARGE SCALE GENOMIC DNA]</scope>
    <source>
        <strain evidence="1 2">DSM 13106</strain>
    </source>
</reference>
<accession>A0A1M5WRQ1</accession>
<organism evidence="1 2">
    <name type="scientific">Sporanaerobacter acetigenes DSM 13106</name>
    <dbReference type="NCBI Taxonomy" id="1123281"/>
    <lineage>
        <taxon>Bacteria</taxon>
        <taxon>Bacillati</taxon>
        <taxon>Bacillota</taxon>
        <taxon>Tissierellia</taxon>
        <taxon>Tissierellales</taxon>
        <taxon>Sporanaerobacteraceae</taxon>
        <taxon>Sporanaerobacter</taxon>
    </lineage>
</organism>
<dbReference type="OrthoDB" id="1708042at2"/>